<protein>
    <submittedName>
        <fullName evidence="1">Uncharacterized protein</fullName>
    </submittedName>
</protein>
<organism evidence="1 2">
    <name type="scientific">Porcisia hertigi</name>
    <dbReference type="NCBI Taxonomy" id="2761500"/>
    <lineage>
        <taxon>Eukaryota</taxon>
        <taxon>Discoba</taxon>
        <taxon>Euglenozoa</taxon>
        <taxon>Kinetoplastea</taxon>
        <taxon>Metakinetoplastina</taxon>
        <taxon>Trypanosomatida</taxon>
        <taxon>Trypanosomatidae</taxon>
        <taxon>Leishmaniinae</taxon>
        <taxon>Porcisia</taxon>
    </lineage>
</organism>
<dbReference type="AlphaFoldDB" id="A0A836IRP0"/>
<dbReference type="PANTHER" id="PTHR14614">
    <property type="entry name" value="HEPATOCELLULAR CARCINOMA-ASSOCIATED ANTIGEN"/>
    <property type="match status" value="1"/>
</dbReference>
<dbReference type="InterPro" id="IPR029063">
    <property type="entry name" value="SAM-dependent_MTases_sf"/>
</dbReference>
<evidence type="ECO:0000313" key="2">
    <source>
        <dbReference type="Proteomes" id="UP000674318"/>
    </source>
</evidence>
<sequence>MSNVRGHHSALVGVRNEQEYSTVEALRKMVLLDGRYAWVNLPFSTPSQAQLLARQRGATAGPSALGDRDLVALLESDSIPQYVWPAADSMCEWVASHGNMFEGKCVLELGCGAGVLGLMVAQYARRVVLTDCSPVSLALVLESVARNGYDNCEVAVLQWGREEHLAQIKLECGVESFDIVMGSDVFYFSNTLKAGLATARSALTPQRGSDAMFICGSVARSDRMDHDLEEIPLQGGFFLADSLVQDPFRLYIWKVCSVQ</sequence>
<dbReference type="InterPro" id="IPR019410">
    <property type="entry name" value="Methyltransf_16"/>
</dbReference>
<name>A0A836IRP0_9TRYP</name>
<dbReference type="Gene3D" id="3.40.50.150">
    <property type="entry name" value="Vaccinia Virus protein VP39"/>
    <property type="match status" value="1"/>
</dbReference>
<dbReference type="Pfam" id="PF10294">
    <property type="entry name" value="Methyltransf_16"/>
    <property type="match status" value="1"/>
</dbReference>
<dbReference type="KEGG" id="phet:94290826"/>
<dbReference type="RefSeq" id="XP_067756949.1">
    <property type="nucleotide sequence ID" value="XM_067900749.1"/>
</dbReference>
<dbReference type="OrthoDB" id="413520at2759"/>
<dbReference type="SUPFAM" id="SSF53335">
    <property type="entry name" value="S-adenosyl-L-methionine-dependent methyltransferases"/>
    <property type="match status" value="1"/>
</dbReference>
<dbReference type="EMBL" id="JAFJZO010000023">
    <property type="protein sequence ID" value="KAG5504326.1"/>
    <property type="molecule type" value="Genomic_DNA"/>
</dbReference>
<keyword evidence="2" id="KW-1185">Reference proteome</keyword>
<evidence type="ECO:0000313" key="1">
    <source>
        <dbReference type="EMBL" id="KAG5504326.1"/>
    </source>
</evidence>
<reference evidence="1 2" key="1">
    <citation type="submission" date="2021-02" db="EMBL/GenBank/DDBJ databases">
        <title>Porcisia hertigi Genome sequencing and assembly.</title>
        <authorList>
            <person name="Almutairi H."/>
            <person name="Gatherer D."/>
        </authorList>
    </citation>
    <scope>NUCLEOTIDE SEQUENCE [LARGE SCALE GENOMIC DNA]</scope>
    <source>
        <strain evidence="1 2">C119</strain>
    </source>
</reference>
<dbReference type="GeneID" id="94290826"/>
<comment type="caution">
    <text evidence="1">The sequence shown here is derived from an EMBL/GenBank/DDBJ whole genome shotgun (WGS) entry which is preliminary data.</text>
</comment>
<dbReference type="CDD" id="cd02440">
    <property type="entry name" value="AdoMet_MTases"/>
    <property type="match status" value="1"/>
</dbReference>
<gene>
    <name evidence="1" type="ORF">JKF63_04771</name>
</gene>
<proteinExistence type="predicted"/>
<accession>A0A836IRP0</accession>
<dbReference type="PANTHER" id="PTHR14614:SF130">
    <property type="entry name" value="PROTEIN-LYSINE N-METHYLTRANSFERASE EEF2KMT"/>
    <property type="match status" value="1"/>
</dbReference>
<dbReference type="Proteomes" id="UP000674318">
    <property type="component" value="Unassembled WGS sequence"/>
</dbReference>